<keyword evidence="1" id="KW-0175">Coiled coil</keyword>
<dbReference type="EMBL" id="JAVHJM010000008">
    <property type="protein sequence ID" value="KAK6508693.1"/>
    <property type="molecule type" value="Genomic_DNA"/>
</dbReference>
<gene>
    <name evidence="2" type="ORF">TWF506_010772</name>
</gene>
<accession>A0AAN8NBI4</accession>
<dbReference type="AlphaFoldDB" id="A0AAN8NBI4"/>
<feature type="coiled-coil region" evidence="1">
    <location>
        <begin position="111"/>
        <end position="138"/>
    </location>
</feature>
<name>A0AAN8NBI4_9PEZI</name>
<dbReference type="Proteomes" id="UP001307849">
    <property type="component" value="Unassembled WGS sequence"/>
</dbReference>
<proteinExistence type="predicted"/>
<evidence type="ECO:0000313" key="3">
    <source>
        <dbReference type="Proteomes" id="UP001307849"/>
    </source>
</evidence>
<evidence type="ECO:0000313" key="2">
    <source>
        <dbReference type="EMBL" id="KAK6508693.1"/>
    </source>
</evidence>
<organism evidence="2 3">
    <name type="scientific">Arthrobotrys conoides</name>
    <dbReference type="NCBI Taxonomy" id="74498"/>
    <lineage>
        <taxon>Eukaryota</taxon>
        <taxon>Fungi</taxon>
        <taxon>Dikarya</taxon>
        <taxon>Ascomycota</taxon>
        <taxon>Pezizomycotina</taxon>
        <taxon>Orbiliomycetes</taxon>
        <taxon>Orbiliales</taxon>
        <taxon>Orbiliaceae</taxon>
        <taxon>Arthrobotrys</taxon>
    </lineage>
</organism>
<reference evidence="2 3" key="1">
    <citation type="submission" date="2019-10" db="EMBL/GenBank/DDBJ databases">
        <authorList>
            <person name="Palmer J.M."/>
        </authorList>
    </citation>
    <scope>NUCLEOTIDE SEQUENCE [LARGE SCALE GENOMIC DNA]</scope>
    <source>
        <strain evidence="2 3">TWF506</strain>
    </source>
</reference>
<protein>
    <submittedName>
        <fullName evidence="2">Uncharacterized protein</fullName>
    </submittedName>
</protein>
<sequence>MTYIFQMPIAYDCATLLKKVRGRRQANNAFSPFERPPCENLLARICYPASLNSSKSPAMPCKATILPVEIARDDTPREIWDWLLRKRKEVRDESESCPQSFNPWGAGVFESIGYETRMNRWEDQQEELEEARIELERRRLSQLETPETLSVP</sequence>
<comment type="caution">
    <text evidence="2">The sequence shown here is derived from an EMBL/GenBank/DDBJ whole genome shotgun (WGS) entry which is preliminary data.</text>
</comment>
<evidence type="ECO:0000256" key="1">
    <source>
        <dbReference type="SAM" id="Coils"/>
    </source>
</evidence>
<keyword evidence="3" id="KW-1185">Reference proteome</keyword>